<organism evidence="3 4">
    <name type="scientific">Leptobacterium flavescens</name>
    <dbReference type="NCBI Taxonomy" id="472055"/>
    <lineage>
        <taxon>Bacteria</taxon>
        <taxon>Pseudomonadati</taxon>
        <taxon>Bacteroidota</taxon>
        <taxon>Flavobacteriia</taxon>
        <taxon>Flavobacteriales</taxon>
        <taxon>Flavobacteriaceae</taxon>
        <taxon>Leptobacterium</taxon>
    </lineage>
</organism>
<comment type="caution">
    <text evidence="3">The sequence shown here is derived from an EMBL/GenBank/DDBJ whole genome shotgun (WGS) entry which is preliminary data.</text>
</comment>
<feature type="region of interest" description="Disordered" evidence="1">
    <location>
        <begin position="203"/>
        <end position="228"/>
    </location>
</feature>
<keyword evidence="2" id="KW-0732">Signal</keyword>
<feature type="signal peptide" evidence="2">
    <location>
        <begin position="1"/>
        <end position="21"/>
    </location>
</feature>
<feature type="chain" id="PRO_5027043869" evidence="2">
    <location>
        <begin position="22"/>
        <end position="418"/>
    </location>
</feature>
<gene>
    <name evidence="3" type="ORF">GWK08_08085</name>
</gene>
<dbReference type="EMBL" id="JAABOO010000002">
    <property type="protein sequence ID" value="NER13392.1"/>
    <property type="molecule type" value="Genomic_DNA"/>
</dbReference>
<evidence type="ECO:0000256" key="1">
    <source>
        <dbReference type="SAM" id="MobiDB-lite"/>
    </source>
</evidence>
<dbReference type="RefSeq" id="WP_163606433.1">
    <property type="nucleotide sequence ID" value="NZ_JAABOO010000002.1"/>
</dbReference>
<keyword evidence="4" id="KW-1185">Reference proteome</keyword>
<dbReference type="Proteomes" id="UP000468581">
    <property type="component" value="Unassembled WGS sequence"/>
</dbReference>
<name>A0A6P0ULJ4_9FLAO</name>
<evidence type="ECO:0000313" key="4">
    <source>
        <dbReference type="Proteomes" id="UP000468581"/>
    </source>
</evidence>
<protein>
    <submittedName>
        <fullName evidence="3">Uncharacterized protein</fullName>
    </submittedName>
</protein>
<accession>A0A6P0ULJ4</accession>
<sequence>MLLKRTLWLCVFTICSLPLWAQQTQADSYTRYELLSPESQSFRIVYDVSATQAGSKYYWNTLRKGSEHTVDAVYDLYSGKALKWEIVEGKTAKANGHVYASDDTDYLQIELARPVPQGGEARIRIDKTYKDTKSYYKEGDVIVFNRSLGIKRNAIVLPENYEVIGCNHPSQINTEASGRIKISFLNDGVGAVPLEIKARPLKNGVTTSRKGQNPWPDYKPSPQGRDKSKARLNYTFNERAFQDREIVYFLQQPETHSFRLYHDYTEKRPGIDKYVNIVRPGSKASKPSAKILDTGEELKVETLRGKEITAKGIEINNVTDATEAVVIWFDPVTQGASKRLRIEETYTDPNRYLLYGEELVWDRSFGRNRNTVIMPEGWYLTLNTIPARISLTEKGEVKLDYVNPRPDVIDVLIMGRRR</sequence>
<dbReference type="AlphaFoldDB" id="A0A6P0ULJ4"/>
<evidence type="ECO:0000313" key="3">
    <source>
        <dbReference type="EMBL" id="NER13392.1"/>
    </source>
</evidence>
<proteinExistence type="predicted"/>
<reference evidence="3 4" key="1">
    <citation type="submission" date="2020-01" db="EMBL/GenBank/DDBJ databases">
        <title>Leptobacterium flavescens.</title>
        <authorList>
            <person name="Wang G."/>
        </authorList>
    </citation>
    <scope>NUCLEOTIDE SEQUENCE [LARGE SCALE GENOMIC DNA]</scope>
    <source>
        <strain evidence="3 4">KCTC 22160</strain>
    </source>
</reference>
<evidence type="ECO:0000256" key="2">
    <source>
        <dbReference type="SAM" id="SignalP"/>
    </source>
</evidence>